<proteinExistence type="predicted"/>
<dbReference type="InterPro" id="IPR051918">
    <property type="entry name" value="STPP_CPPED1"/>
</dbReference>
<dbReference type="Proteomes" id="UP000001989">
    <property type="component" value="Chromosome"/>
</dbReference>
<organism evidence="1 2">
    <name type="scientific">Rhizorhabdus wittichii (strain DSM 6014 / CCUG 31198 / JCM 15750 / NBRC 105917 / EY 4224 / RW1)</name>
    <name type="common">Sphingomonas wittichii</name>
    <dbReference type="NCBI Taxonomy" id="392499"/>
    <lineage>
        <taxon>Bacteria</taxon>
        <taxon>Pseudomonadati</taxon>
        <taxon>Pseudomonadota</taxon>
        <taxon>Alphaproteobacteria</taxon>
        <taxon>Sphingomonadales</taxon>
        <taxon>Sphingomonadaceae</taxon>
        <taxon>Rhizorhabdus</taxon>
    </lineage>
</organism>
<dbReference type="OrthoDB" id="475207at2"/>
<gene>
    <name evidence="1" type="ordered locus">Swit_3092</name>
</gene>
<dbReference type="SUPFAM" id="SSF56300">
    <property type="entry name" value="Metallo-dependent phosphatases"/>
    <property type="match status" value="1"/>
</dbReference>
<dbReference type="KEGG" id="swi:Swit_3092"/>
<dbReference type="AlphaFoldDB" id="A0A9J9LFQ1"/>
<reference evidence="1 2" key="1">
    <citation type="journal article" date="2010" name="J. Bacteriol.">
        <title>Genome sequence of the dioxin-mineralizing bacterium Sphingomonas wittichii RW1.</title>
        <authorList>
            <person name="Miller T.R."/>
            <person name="Delcher A.L."/>
            <person name="Salzberg S.L."/>
            <person name="Saunders E."/>
            <person name="Detter J.C."/>
            <person name="Halden R.U."/>
        </authorList>
    </citation>
    <scope>NUCLEOTIDE SEQUENCE [LARGE SCALE GENOMIC DNA]</scope>
    <source>
        <strain evidence="2">DSM 6014 / CCUG 31198 / JCM 15750 / NBRC 105917 / EY 4224 / RW1</strain>
    </source>
</reference>
<evidence type="ECO:0000313" key="2">
    <source>
        <dbReference type="Proteomes" id="UP000001989"/>
    </source>
</evidence>
<name>A0A9J9LFQ1_RHIWR</name>
<protein>
    <recommendedName>
        <fullName evidence="3">Serine/threonine protein phosphatase</fullName>
    </recommendedName>
</protein>
<dbReference type="InterPro" id="IPR029052">
    <property type="entry name" value="Metallo-depent_PP-like"/>
</dbReference>
<dbReference type="PANTHER" id="PTHR43143:SF5">
    <property type="entry name" value="SECRETED PROTEIN"/>
    <property type="match status" value="1"/>
</dbReference>
<evidence type="ECO:0000313" key="1">
    <source>
        <dbReference type="EMBL" id="ABQ69441.1"/>
    </source>
</evidence>
<dbReference type="PANTHER" id="PTHR43143">
    <property type="entry name" value="METALLOPHOSPHOESTERASE, CALCINEURIN SUPERFAMILY"/>
    <property type="match status" value="1"/>
</dbReference>
<dbReference type="EMBL" id="CP000699">
    <property type="protein sequence ID" value="ABQ69441.1"/>
    <property type="molecule type" value="Genomic_DNA"/>
</dbReference>
<evidence type="ECO:0008006" key="3">
    <source>
        <dbReference type="Google" id="ProtNLM"/>
    </source>
</evidence>
<sequence>MSARRVPDADIHMKPSEHAMLKFFRRAGAMVLALLLALPAPAVSAGRNFTIAVIPDTQTYANFRHQKAEGFPFDAADLMKQQFDYIAAHSAPRGGDIRFVAHVGDVWEHATIAIDPAHVARGFKAAPNPFLAKYFAPTTKVGTVEIPLAEEAFDKIAGLVPFGIAPGNHDYDAMWTDIRYPPFPVVDPANKRSLGVQHVGGLRSFRSTFGDRSRFFAGKPWYVASHDGGADSAQIFEAGGYRFLHIALQFNAPRSSLRWAAAVLRRYRGWPTILSTHDYLTPLGERGSDPAMDAHGIDPKDGSPQILWDELISRHDQIFLVLCGHQSGEARRRDKNAFGHDVDQLLADYQDRHQASIDAGLSPPPPPLGDGWMRLLGFDMDAAVPTIRVRTYSPHYGKDSRALATYAAWYKAAERPDLTDAQFLDQSDFVLSLDDFRQRFGPGRSAP</sequence>
<accession>A0A9J9LFQ1</accession>
<keyword evidence="2" id="KW-1185">Reference proteome</keyword>